<dbReference type="AlphaFoldDB" id="W4KKV7"/>
<evidence type="ECO:0000313" key="2">
    <source>
        <dbReference type="Proteomes" id="UP000030671"/>
    </source>
</evidence>
<gene>
    <name evidence="1" type="ORF">HETIRDRAFT_412928</name>
</gene>
<dbReference type="KEGG" id="hir:HETIRDRAFT_412928"/>
<sequence length="199" mass="22973">MLVLVELQKMGSRRLERWHAHQRVDKNHAIIFPTIDMVHRLSKHKCSDDIHKIYQQEEVFMYHFLPLGEPTSNIIHYQKTDKGEQLLARDAAIELHLYPFHTLLSLRSHVEPHYVVINATQKPLSIGQGQSQMQLLRSIAAVYNMDLSAAQKFFIDIDLLYKAWKEPALNDFAIPKVKKEAQVNGNKGMEDAVMSMGML</sequence>
<dbReference type="GeneID" id="20673078"/>
<dbReference type="InParanoid" id="W4KKV7"/>
<dbReference type="EMBL" id="KI925454">
    <property type="protein sequence ID" value="ETW86488.1"/>
    <property type="molecule type" value="Genomic_DNA"/>
</dbReference>
<accession>W4KKV7</accession>
<evidence type="ECO:0000313" key="1">
    <source>
        <dbReference type="EMBL" id="ETW86488.1"/>
    </source>
</evidence>
<dbReference type="Proteomes" id="UP000030671">
    <property type="component" value="Unassembled WGS sequence"/>
</dbReference>
<organism evidence="1 2">
    <name type="scientific">Heterobasidion irregulare (strain TC 32-1)</name>
    <dbReference type="NCBI Taxonomy" id="747525"/>
    <lineage>
        <taxon>Eukaryota</taxon>
        <taxon>Fungi</taxon>
        <taxon>Dikarya</taxon>
        <taxon>Basidiomycota</taxon>
        <taxon>Agaricomycotina</taxon>
        <taxon>Agaricomycetes</taxon>
        <taxon>Russulales</taxon>
        <taxon>Bondarzewiaceae</taxon>
        <taxon>Heterobasidion</taxon>
        <taxon>Heterobasidion annosum species complex</taxon>
    </lineage>
</organism>
<keyword evidence="2" id="KW-1185">Reference proteome</keyword>
<dbReference type="HOGENOM" id="CLU_1372359_0_0_1"/>
<reference evidence="1 2" key="1">
    <citation type="journal article" date="2012" name="New Phytol.">
        <title>Insight into trade-off between wood decay and parasitism from the genome of a fungal forest pathogen.</title>
        <authorList>
            <person name="Olson A."/>
            <person name="Aerts A."/>
            <person name="Asiegbu F."/>
            <person name="Belbahri L."/>
            <person name="Bouzid O."/>
            <person name="Broberg A."/>
            <person name="Canback B."/>
            <person name="Coutinho P.M."/>
            <person name="Cullen D."/>
            <person name="Dalman K."/>
            <person name="Deflorio G."/>
            <person name="van Diepen L.T."/>
            <person name="Dunand C."/>
            <person name="Duplessis S."/>
            <person name="Durling M."/>
            <person name="Gonthier P."/>
            <person name="Grimwood J."/>
            <person name="Fossdal C.G."/>
            <person name="Hansson D."/>
            <person name="Henrissat B."/>
            <person name="Hietala A."/>
            <person name="Himmelstrand K."/>
            <person name="Hoffmeister D."/>
            <person name="Hogberg N."/>
            <person name="James T.Y."/>
            <person name="Karlsson M."/>
            <person name="Kohler A."/>
            <person name="Kues U."/>
            <person name="Lee Y.H."/>
            <person name="Lin Y.C."/>
            <person name="Lind M."/>
            <person name="Lindquist E."/>
            <person name="Lombard V."/>
            <person name="Lucas S."/>
            <person name="Lunden K."/>
            <person name="Morin E."/>
            <person name="Murat C."/>
            <person name="Park J."/>
            <person name="Raffaello T."/>
            <person name="Rouze P."/>
            <person name="Salamov A."/>
            <person name="Schmutz J."/>
            <person name="Solheim H."/>
            <person name="Stahlberg J."/>
            <person name="Velez H."/>
            <person name="de Vries R.P."/>
            <person name="Wiebenga A."/>
            <person name="Woodward S."/>
            <person name="Yakovlev I."/>
            <person name="Garbelotto M."/>
            <person name="Martin F."/>
            <person name="Grigoriev I.V."/>
            <person name="Stenlid J."/>
        </authorList>
    </citation>
    <scope>NUCLEOTIDE SEQUENCE [LARGE SCALE GENOMIC DNA]</scope>
    <source>
        <strain evidence="1 2">TC 32-1</strain>
    </source>
</reference>
<name>W4KKV7_HETIT</name>
<dbReference type="RefSeq" id="XP_009540506.1">
    <property type="nucleotide sequence ID" value="XM_009542211.1"/>
</dbReference>
<protein>
    <submittedName>
        <fullName evidence="1">Uncharacterized protein</fullName>
    </submittedName>
</protein>
<proteinExistence type="predicted"/>